<keyword evidence="2" id="KW-0472">Membrane</keyword>
<keyword evidence="2" id="KW-0812">Transmembrane</keyword>
<accession>A0A074N2W1</accession>
<dbReference type="CDD" id="cd17332">
    <property type="entry name" value="MFS_MelB_like"/>
    <property type="match status" value="1"/>
</dbReference>
<feature type="transmembrane region" description="Helical" evidence="2">
    <location>
        <begin position="164"/>
        <end position="184"/>
    </location>
</feature>
<evidence type="ECO:0000313" key="4">
    <source>
        <dbReference type="Proteomes" id="UP000027866"/>
    </source>
</evidence>
<sequence length="469" mass="50320">MASTAAPIPAADAPAASAKLPFSLKLGWGSGAFGISLLMNGISGLILLFAASILQIEPALAGTVIFLAKLIDVVTDPMVGVWSDRFESPRGRRRPFLFWGAIMAAASFALIFTTPMLGSQYLTAAWLFIVLSFYAIGYTIYNIPYMAMPAEMTEDYHERSSIHAFRMVFVSLGSLIAGAGVKVVLEWLGKTEAQSWAIVGLICAALIFASLMTAYYATARARFTHGEGKSDKSNMTQLVEEFGAVKQNRHFLRLISVKFAQLMGVQTTAAAFAYFFVQSLGRDFNTLAIFGVTVTASTILCAPLLVMLSRHIGKKNAYYLAAGTNVLYALSWSLASEGEPIWAIVLRGALVGLAFSGNVVMAMSMLTDIINADAERTGVRREGAFTALYSFVEKLTGALGPLIVGFALSFAGFDNKLPFDVPQGGDVDTALLVSVSWLPAVFGVIAMLLLSGYRLSEDDFAGNKDKGLT</sequence>
<comment type="similarity">
    <text evidence="1">Belongs to the sodium:galactoside symporter (TC 2.A.2) family.</text>
</comment>
<feature type="transmembrane region" description="Helical" evidence="2">
    <location>
        <begin position="430"/>
        <end position="450"/>
    </location>
</feature>
<dbReference type="InterPro" id="IPR039672">
    <property type="entry name" value="MFS_2"/>
</dbReference>
<dbReference type="Proteomes" id="UP000027866">
    <property type="component" value="Unassembled WGS sequence"/>
</dbReference>
<comment type="caution">
    <text evidence="3">The sequence shown here is derived from an EMBL/GenBank/DDBJ whole genome shotgun (WGS) entry which is preliminary data.</text>
</comment>
<evidence type="ECO:0000256" key="1">
    <source>
        <dbReference type="ARBA" id="ARBA00009617"/>
    </source>
</evidence>
<feature type="transmembrane region" description="Helical" evidence="2">
    <location>
        <begin position="32"/>
        <end position="53"/>
    </location>
</feature>
<dbReference type="GO" id="GO:0015293">
    <property type="term" value="F:symporter activity"/>
    <property type="evidence" value="ECO:0007669"/>
    <property type="project" value="InterPro"/>
</dbReference>
<dbReference type="EMBL" id="JMIX01000003">
    <property type="protein sequence ID" value="KEO98518.1"/>
    <property type="molecule type" value="Genomic_DNA"/>
</dbReference>
<proteinExistence type="inferred from homology"/>
<dbReference type="GO" id="GO:0008643">
    <property type="term" value="P:carbohydrate transport"/>
    <property type="evidence" value="ECO:0007669"/>
    <property type="project" value="InterPro"/>
</dbReference>
<feature type="transmembrane region" description="Helical" evidence="2">
    <location>
        <begin position="196"/>
        <end position="217"/>
    </location>
</feature>
<reference evidence="3 4" key="1">
    <citation type="submission" date="2014-04" db="EMBL/GenBank/DDBJ databases">
        <title>A comprehensive comparison of genomes of Erythrobacter spp. Strains.</title>
        <authorList>
            <person name="Zheng Q."/>
        </authorList>
    </citation>
    <scope>NUCLEOTIDE SEQUENCE [LARGE SCALE GENOMIC DNA]</scope>
    <source>
        <strain evidence="3 4">DSM 8509</strain>
    </source>
</reference>
<dbReference type="RefSeq" id="WP_034900731.1">
    <property type="nucleotide sequence ID" value="NZ_CP017057.1"/>
</dbReference>
<dbReference type="SUPFAM" id="SSF103473">
    <property type="entry name" value="MFS general substrate transporter"/>
    <property type="match status" value="1"/>
</dbReference>
<dbReference type="PANTHER" id="PTHR11328:SF24">
    <property type="entry name" value="MAJOR FACILITATOR SUPERFAMILY (MFS) PROFILE DOMAIN-CONTAINING PROTEIN"/>
    <property type="match status" value="1"/>
</dbReference>
<evidence type="ECO:0000313" key="3">
    <source>
        <dbReference type="EMBL" id="KEO98518.1"/>
    </source>
</evidence>
<keyword evidence="4" id="KW-1185">Reference proteome</keyword>
<feature type="transmembrane region" description="Helical" evidence="2">
    <location>
        <begin position="289"/>
        <end position="308"/>
    </location>
</feature>
<feature type="transmembrane region" description="Helical" evidence="2">
    <location>
        <begin position="387"/>
        <end position="410"/>
    </location>
</feature>
<organism evidence="3 4">
    <name type="scientific">Erythrobacter litoralis</name>
    <dbReference type="NCBI Taxonomy" id="39960"/>
    <lineage>
        <taxon>Bacteria</taxon>
        <taxon>Pseudomonadati</taxon>
        <taxon>Pseudomonadota</taxon>
        <taxon>Alphaproteobacteria</taxon>
        <taxon>Sphingomonadales</taxon>
        <taxon>Erythrobacteraceae</taxon>
        <taxon>Erythrobacter/Porphyrobacter group</taxon>
        <taxon>Erythrobacter</taxon>
    </lineage>
</organism>
<dbReference type="OrthoDB" id="9764596at2"/>
<dbReference type="KEGG" id="elq:Ga0102493_113012"/>
<dbReference type="Gene3D" id="1.20.1250.20">
    <property type="entry name" value="MFS general substrate transporter like domains"/>
    <property type="match status" value="2"/>
</dbReference>
<gene>
    <name evidence="3" type="ORF">EH32_05235</name>
</gene>
<dbReference type="AlphaFoldDB" id="A0A074N2W1"/>
<dbReference type="PATRIC" id="fig|39960.10.peg.2104"/>
<name>A0A074N2W1_9SPHN</name>
<dbReference type="InterPro" id="IPR036259">
    <property type="entry name" value="MFS_trans_sf"/>
</dbReference>
<protein>
    <recommendedName>
        <fullName evidence="5">MFS transporter</fullName>
    </recommendedName>
</protein>
<dbReference type="GO" id="GO:0005886">
    <property type="term" value="C:plasma membrane"/>
    <property type="evidence" value="ECO:0007669"/>
    <property type="project" value="TreeGrafter"/>
</dbReference>
<feature type="transmembrane region" description="Helical" evidence="2">
    <location>
        <begin position="96"/>
        <end position="118"/>
    </location>
</feature>
<feature type="transmembrane region" description="Helical" evidence="2">
    <location>
        <begin position="259"/>
        <end position="277"/>
    </location>
</feature>
<evidence type="ECO:0000256" key="2">
    <source>
        <dbReference type="SAM" id="Phobius"/>
    </source>
</evidence>
<dbReference type="PANTHER" id="PTHR11328">
    <property type="entry name" value="MAJOR FACILITATOR SUPERFAMILY DOMAIN-CONTAINING PROTEIN"/>
    <property type="match status" value="1"/>
</dbReference>
<dbReference type="Pfam" id="PF13347">
    <property type="entry name" value="MFS_2"/>
    <property type="match status" value="1"/>
</dbReference>
<feature type="transmembrane region" description="Helical" evidence="2">
    <location>
        <begin position="124"/>
        <end position="143"/>
    </location>
</feature>
<evidence type="ECO:0008006" key="5">
    <source>
        <dbReference type="Google" id="ProtNLM"/>
    </source>
</evidence>
<keyword evidence="2" id="KW-1133">Transmembrane helix</keyword>
<feature type="transmembrane region" description="Helical" evidence="2">
    <location>
        <begin position="317"/>
        <end position="335"/>
    </location>
</feature>
<feature type="transmembrane region" description="Helical" evidence="2">
    <location>
        <begin position="341"/>
        <end position="366"/>
    </location>
</feature>